<dbReference type="EMBL" id="BAAAZO010000009">
    <property type="protein sequence ID" value="GAA3624642.1"/>
    <property type="molecule type" value="Genomic_DNA"/>
</dbReference>
<organism evidence="1 2">
    <name type="scientific">Kineosporia mesophila</name>
    <dbReference type="NCBI Taxonomy" id="566012"/>
    <lineage>
        <taxon>Bacteria</taxon>
        <taxon>Bacillati</taxon>
        <taxon>Actinomycetota</taxon>
        <taxon>Actinomycetes</taxon>
        <taxon>Kineosporiales</taxon>
        <taxon>Kineosporiaceae</taxon>
        <taxon>Kineosporia</taxon>
    </lineage>
</organism>
<keyword evidence="2" id="KW-1185">Reference proteome</keyword>
<dbReference type="Proteomes" id="UP001501074">
    <property type="component" value="Unassembled WGS sequence"/>
</dbReference>
<comment type="caution">
    <text evidence="1">The sequence shown here is derived from an EMBL/GenBank/DDBJ whole genome shotgun (WGS) entry which is preliminary data.</text>
</comment>
<protein>
    <submittedName>
        <fullName evidence="1">Uncharacterized protein</fullName>
    </submittedName>
</protein>
<gene>
    <name evidence="1" type="ORF">GCM10022223_47150</name>
</gene>
<dbReference type="RefSeq" id="WP_231487791.1">
    <property type="nucleotide sequence ID" value="NZ_BAAAZO010000009.1"/>
</dbReference>
<accession>A0ABP7A4B5</accession>
<reference evidence="2" key="1">
    <citation type="journal article" date="2019" name="Int. J. Syst. Evol. Microbiol.">
        <title>The Global Catalogue of Microorganisms (GCM) 10K type strain sequencing project: providing services to taxonomists for standard genome sequencing and annotation.</title>
        <authorList>
            <consortium name="The Broad Institute Genomics Platform"/>
            <consortium name="The Broad Institute Genome Sequencing Center for Infectious Disease"/>
            <person name="Wu L."/>
            <person name="Ma J."/>
        </authorList>
    </citation>
    <scope>NUCLEOTIDE SEQUENCE [LARGE SCALE GENOMIC DNA]</scope>
    <source>
        <strain evidence="2">JCM 16902</strain>
    </source>
</reference>
<sequence length="130" mass="14040">MKSIYQCPTCGLSFYDRQVHRDYYCTKGQFGTRAPAPRPAVDLLDTSGCARCGDCISCGASDSYSLTVQVPSMALVACLRTCSSCGADAADRLDAGRIDEAIQDHCEHLGLTRPRMRGVYLAQIEKGHAA</sequence>
<evidence type="ECO:0000313" key="2">
    <source>
        <dbReference type="Proteomes" id="UP001501074"/>
    </source>
</evidence>
<proteinExistence type="predicted"/>
<evidence type="ECO:0000313" key="1">
    <source>
        <dbReference type="EMBL" id="GAA3624642.1"/>
    </source>
</evidence>
<name>A0ABP7A4B5_9ACTN</name>